<keyword evidence="2" id="KW-1185">Reference proteome</keyword>
<dbReference type="EMBL" id="FBWK01000004">
    <property type="protein sequence ID" value="CUX09178.1"/>
    <property type="molecule type" value="Genomic_DNA"/>
</dbReference>
<reference evidence="2" key="1">
    <citation type="submission" date="2016-01" db="EMBL/GenBank/DDBJ databases">
        <authorList>
            <person name="Regsiter A."/>
            <person name="william w."/>
        </authorList>
    </citation>
    <scope>NUCLEOTIDE SEQUENCE [LARGE SCALE GENOMIC DNA]</scope>
    <source>
        <strain evidence="2">CFBP 6623</strain>
    </source>
</reference>
<name>A0A1S7NMI1_9HYPH</name>
<gene>
    <name evidence="1" type="ORF">AGR3A_Cc120038</name>
</gene>
<dbReference type="STRING" id="1183432.AGR3A_Cc120038"/>
<sequence length="88" mass="9998">MVKWNSSSVLHRWAAPYCGEFSQSRYGNIYAVDGSKIGRDVLPAEPRALAVFYRHGYFVHRVPSSIRMNLAVSPWTTKRNGTSKSDHQ</sequence>
<protein>
    <submittedName>
        <fullName evidence="1">Uncharacterized protein</fullName>
    </submittedName>
</protein>
<evidence type="ECO:0000313" key="1">
    <source>
        <dbReference type="EMBL" id="CUX09178.1"/>
    </source>
</evidence>
<accession>A0A1S7NMI1</accession>
<proteinExistence type="predicted"/>
<organism evidence="1 2">
    <name type="scientific">Agrobacterium tomkonis CFBP 6623</name>
    <dbReference type="NCBI Taxonomy" id="1183432"/>
    <lineage>
        <taxon>Bacteria</taxon>
        <taxon>Pseudomonadati</taxon>
        <taxon>Pseudomonadota</taxon>
        <taxon>Alphaproteobacteria</taxon>
        <taxon>Hyphomicrobiales</taxon>
        <taxon>Rhizobiaceae</taxon>
        <taxon>Rhizobium/Agrobacterium group</taxon>
        <taxon>Agrobacterium</taxon>
        <taxon>Agrobacterium tumefaciens complex</taxon>
    </lineage>
</organism>
<dbReference type="AlphaFoldDB" id="A0A1S7NMI1"/>
<dbReference type="Proteomes" id="UP000191988">
    <property type="component" value="Unassembled WGS sequence"/>
</dbReference>
<evidence type="ECO:0000313" key="2">
    <source>
        <dbReference type="Proteomes" id="UP000191988"/>
    </source>
</evidence>